<dbReference type="PANTHER" id="PTHR17598">
    <property type="entry name" value="DNA POLYMERASE DELTA SUBUNIT 3"/>
    <property type="match status" value="1"/>
</dbReference>
<evidence type="ECO:0000313" key="7">
    <source>
        <dbReference type="Proteomes" id="UP000241462"/>
    </source>
</evidence>
<keyword evidence="3" id="KW-0235">DNA replication</keyword>
<dbReference type="InterPro" id="IPR041913">
    <property type="entry name" value="POLD3_sf"/>
</dbReference>
<keyword evidence="4" id="KW-0539">Nucleus</keyword>
<keyword evidence="7" id="KW-1185">Reference proteome</keyword>
<dbReference type="STRING" id="2025994.A0A2T3ABR7"/>
<sequence>MDDYKRYLAELVISENKTVTYRSLSRGLKVHVNTAKQMLYEFHGIQNKKQPGSVHATYMLYGIRRSVQTNGHTKSDEDVEMGSSPPEHSPILEAAPVITLSLVTEESLQDVLCEYEQVKSIHVYSIGSQAVKDLQVLSDVSRPASHENTSNSAPTEARPLGVIGNSYVQRRERRGPAQKMAQTAAKAVQAKPAAAKSTVPSSTEVELKAEPKAEQQPLSKDSTPVSSGSQKPATKRGATGGIMQSFAKAASKPKRAAAPRQKSPPVADNSSMLALSDDGEDDNVAMPEPKKQGDTERKSRKDRQEELKRMMEESSEDEEAEEESEKEDTRMEEPEEEQPAPEPEVKEESGPPEVISSSDGGRRRGKRRVMKKKTIMDEQGYLVTVQEAGWESFSEDEPASSLPKKGTEKAAQPTKPKKAAPKGQGNIMSFFGKK</sequence>
<evidence type="ECO:0000313" key="6">
    <source>
        <dbReference type="EMBL" id="PSR90607.1"/>
    </source>
</evidence>
<name>A0A2T3ABR7_9PEZI</name>
<gene>
    <name evidence="6" type="ORF">BD289DRAFT_430483</name>
</gene>
<accession>A0A2T3ABR7</accession>
<proteinExistence type="predicted"/>
<dbReference type="InParanoid" id="A0A2T3ABR7"/>
<evidence type="ECO:0000256" key="4">
    <source>
        <dbReference type="ARBA" id="ARBA00023242"/>
    </source>
</evidence>
<dbReference type="GO" id="GO:0043625">
    <property type="term" value="C:delta DNA polymerase complex"/>
    <property type="evidence" value="ECO:0007669"/>
    <property type="project" value="InterPro"/>
</dbReference>
<protein>
    <recommendedName>
        <fullName evidence="2">DNA polymerase delta subunit 3</fullName>
    </recommendedName>
</protein>
<dbReference type="Proteomes" id="UP000241462">
    <property type="component" value="Unassembled WGS sequence"/>
</dbReference>
<dbReference type="OrthoDB" id="514823at2759"/>
<reference evidence="6 7" key="1">
    <citation type="journal article" date="2018" name="Mycol. Prog.">
        <title>Coniella lustricola, a new species from submerged detritus.</title>
        <authorList>
            <person name="Raudabaugh D.B."/>
            <person name="Iturriaga T."/>
            <person name="Carver A."/>
            <person name="Mondo S."/>
            <person name="Pangilinan J."/>
            <person name="Lipzen A."/>
            <person name="He G."/>
            <person name="Amirebrahimi M."/>
            <person name="Grigoriev I.V."/>
            <person name="Miller A.N."/>
        </authorList>
    </citation>
    <scope>NUCLEOTIDE SEQUENCE [LARGE SCALE GENOMIC DNA]</scope>
    <source>
        <strain evidence="6 7">B22-T-1</strain>
    </source>
</reference>
<dbReference type="AlphaFoldDB" id="A0A2T3ABR7"/>
<feature type="compositionally biased region" description="Acidic residues" evidence="5">
    <location>
        <begin position="313"/>
        <end position="326"/>
    </location>
</feature>
<dbReference type="PANTHER" id="PTHR17598:SF13">
    <property type="entry name" value="DNA POLYMERASE DELTA SUBUNIT 3"/>
    <property type="match status" value="1"/>
</dbReference>
<feature type="compositionally biased region" description="Basic and acidic residues" evidence="5">
    <location>
        <begin position="288"/>
        <end position="312"/>
    </location>
</feature>
<dbReference type="Pfam" id="PF09507">
    <property type="entry name" value="CDC27"/>
    <property type="match status" value="1"/>
</dbReference>
<evidence type="ECO:0000256" key="1">
    <source>
        <dbReference type="ARBA" id="ARBA00004123"/>
    </source>
</evidence>
<organism evidence="6 7">
    <name type="scientific">Coniella lustricola</name>
    <dbReference type="NCBI Taxonomy" id="2025994"/>
    <lineage>
        <taxon>Eukaryota</taxon>
        <taxon>Fungi</taxon>
        <taxon>Dikarya</taxon>
        <taxon>Ascomycota</taxon>
        <taxon>Pezizomycotina</taxon>
        <taxon>Sordariomycetes</taxon>
        <taxon>Sordariomycetidae</taxon>
        <taxon>Diaporthales</taxon>
        <taxon>Schizoparmaceae</taxon>
        <taxon>Coniella</taxon>
    </lineage>
</organism>
<comment type="subcellular location">
    <subcellularLocation>
        <location evidence="1">Nucleus</location>
    </subcellularLocation>
</comment>
<dbReference type="GO" id="GO:0006271">
    <property type="term" value="P:DNA strand elongation involved in DNA replication"/>
    <property type="evidence" value="ECO:0007669"/>
    <property type="project" value="TreeGrafter"/>
</dbReference>
<evidence type="ECO:0000256" key="5">
    <source>
        <dbReference type="SAM" id="MobiDB-lite"/>
    </source>
</evidence>
<feature type="region of interest" description="Disordered" evidence="5">
    <location>
        <begin position="142"/>
        <end position="434"/>
    </location>
</feature>
<feature type="compositionally biased region" description="Basic residues" evidence="5">
    <location>
        <begin position="363"/>
        <end position="373"/>
    </location>
</feature>
<dbReference type="GO" id="GO:0003887">
    <property type="term" value="F:DNA-directed DNA polymerase activity"/>
    <property type="evidence" value="ECO:0007669"/>
    <property type="project" value="TreeGrafter"/>
</dbReference>
<dbReference type="Gene3D" id="3.90.1030.20">
    <property type="entry name" value="DNA polymerase delta, p66 (Cdc27) subunit, wHTH domain"/>
    <property type="match status" value="1"/>
</dbReference>
<evidence type="ECO:0000256" key="2">
    <source>
        <dbReference type="ARBA" id="ARBA00017589"/>
    </source>
</evidence>
<dbReference type="GO" id="GO:1904161">
    <property type="term" value="P:DNA synthesis involved in UV-damage excision repair"/>
    <property type="evidence" value="ECO:0007669"/>
    <property type="project" value="TreeGrafter"/>
</dbReference>
<evidence type="ECO:0000256" key="3">
    <source>
        <dbReference type="ARBA" id="ARBA00022705"/>
    </source>
</evidence>
<dbReference type="EMBL" id="KZ678417">
    <property type="protein sequence ID" value="PSR90607.1"/>
    <property type="molecule type" value="Genomic_DNA"/>
</dbReference>
<dbReference type="GO" id="GO:0006297">
    <property type="term" value="P:nucleotide-excision repair, DNA gap filling"/>
    <property type="evidence" value="ECO:0007669"/>
    <property type="project" value="TreeGrafter"/>
</dbReference>
<feature type="compositionally biased region" description="Polar residues" evidence="5">
    <location>
        <begin position="216"/>
        <end position="232"/>
    </location>
</feature>
<feature type="compositionally biased region" description="Low complexity" evidence="5">
    <location>
        <begin position="177"/>
        <end position="196"/>
    </location>
</feature>
<dbReference type="InterPro" id="IPR019038">
    <property type="entry name" value="POLD3"/>
</dbReference>